<feature type="domain" description="Amine oxidase" evidence="1">
    <location>
        <begin position="71"/>
        <end position="524"/>
    </location>
</feature>
<dbReference type="PANTHER" id="PTHR42923:SF39">
    <property type="entry name" value="AMINO OXIDASE"/>
    <property type="match status" value="1"/>
</dbReference>
<name>A0ABY5L829_9SPHN</name>
<reference evidence="2" key="1">
    <citation type="submission" date="2022-07" db="EMBL/GenBank/DDBJ databases">
        <title>Sphingomonas sp. nov., a novel bacterium isolated from the north slope of the Mount Everest.</title>
        <authorList>
            <person name="Cui X."/>
            <person name="Liu Y."/>
        </authorList>
    </citation>
    <scope>NUCLEOTIDE SEQUENCE</scope>
    <source>
        <strain evidence="2">S5-59</strain>
    </source>
</reference>
<dbReference type="Gene3D" id="1.10.405.10">
    <property type="entry name" value="Guanine Nucleotide Dissociation Inhibitor, domain 1"/>
    <property type="match status" value="1"/>
</dbReference>
<sequence>MKADRRTFLGVGAGAVAAAGAGAAYAFREAPLPQGALLGADLERGHRLRKGGFPAPTRFDEAGVVIAGGGVAGLAAGWTLNEAGYSDFRLLELEDVAGGNARSGRNAVSAYPLGAHYLPIANAEARALRKLLTRLGIITGEQDGLPVYDPQQLCADLQERLFWRGRWHEGLVPTTGLTPEDQRQLARFGAEMTAFSAATGSDGRPAFATPIVYSSEDAKWRVLDRIGFGQWLDERGFKSPVLRAHVRYATRDDYGTEPEDVSAWAGIHYFAGRRGAAAGDVGDNVLTWPGGNGRLTQAMAGAFPKNITTGRIVHAIERQPDGAFHVDHFDVGEGVTHRTRAAAVIVAMPLFVAKRVCAELPDTAACSYAPWLVANISVSRLPGGAGVPLAWDNVSTTSNSLGYVVATHQSRALGAESVLTWYLPLSDMSPANGRRLLLERPAGEWKRIVRDDLLAMHPDMADAITGIELWRWGHAMARPVPGYVWGAAKAFAPEAPLYLAHSDLSGLSIFEEAHYHGTRAAEAAMARIGHAHEALT</sequence>
<dbReference type="Gene3D" id="3.50.50.60">
    <property type="entry name" value="FAD/NAD(P)-binding domain"/>
    <property type="match status" value="1"/>
</dbReference>
<dbReference type="InterPro" id="IPR036188">
    <property type="entry name" value="FAD/NAD-bd_sf"/>
</dbReference>
<dbReference type="InterPro" id="IPR002937">
    <property type="entry name" value="Amino_oxidase"/>
</dbReference>
<evidence type="ECO:0000313" key="3">
    <source>
        <dbReference type="Proteomes" id="UP001058533"/>
    </source>
</evidence>
<dbReference type="InterPro" id="IPR006311">
    <property type="entry name" value="TAT_signal"/>
</dbReference>
<dbReference type="RefSeq" id="WP_256505589.1">
    <property type="nucleotide sequence ID" value="NZ_CP101740.1"/>
</dbReference>
<protein>
    <submittedName>
        <fullName evidence="2">FAD-dependent oxidoreductase</fullName>
    </submittedName>
</protein>
<dbReference type="PANTHER" id="PTHR42923">
    <property type="entry name" value="PROTOPORPHYRINOGEN OXIDASE"/>
    <property type="match status" value="1"/>
</dbReference>
<dbReference type="PROSITE" id="PS51318">
    <property type="entry name" value="TAT"/>
    <property type="match status" value="1"/>
</dbReference>
<evidence type="ECO:0000313" key="2">
    <source>
        <dbReference type="EMBL" id="UUL81854.1"/>
    </source>
</evidence>
<dbReference type="Gene3D" id="3.90.660.10">
    <property type="match status" value="1"/>
</dbReference>
<keyword evidence="3" id="KW-1185">Reference proteome</keyword>
<proteinExistence type="predicted"/>
<dbReference type="InterPro" id="IPR050464">
    <property type="entry name" value="Zeta_carotene_desat/Oxidored"/>
</dbReference>
<dbReference type="Pfam" id="PF01593">
    <property type="entry name" value="Amino_oxidase"/>
    <property type="match status" value="1"/>
</dbReference>
<dbReference type="EMBL" id="CP101740">
    <property type="protein sequence ID" value="UUL81854.1"/>
    <property type="molecule type" value="Genomic_DNA"/>
</dbReference>
<gene>
    <name evidence="2" type="ORF">NMP03_11705</name>
</gene>
<organism evidence="2 3">
    <name type="scientific">Sphingomonas qomolangmaensis</name>
    <dbReference type="NCBI Taxonomy" id="2918765"/>
    <lineage>
        <taxon>Bacteria</taxon>
        <taxon>Pseudomonadati</taxon>
        <taxon>Pseudomonadota</taxon>
        <taxon>Alphaproteobacteria</taxon>
        <taxon>Sphingomonadales</taxon>
        <taxon>Sphingomonadaceae</taxon>
        <taxon>Sphingomonas</taxon>
    </lineage>
</organism>
<accession>A0ABY5L829</accession>
<dbReference type="SUPFAM" id="SSF51905">
    <property type="entry name" value="FAD/NAD(P)-binding domain"/>
    <property type="match status" value="1"/>
</dbReference>
<evidence type="ECO:0000259" key="1">
    <source>
        <dbReference type="Pfam" id="PF01593"/>
    </source>
</evidence>
<dbReference type="Proteomes" id="UP001058533">
    <property type="component" value="Chromosome"/>
</dbReference>